<dbReference type="GO" id="GO:0016758">
    <property type="term" value="F:hexosyltransferase activity"/>
    <property type="evidence" value="ECO:0007669"/>
    <property type="project" value="TreeGrafter"/>
</dbReference>
<dbReference type="CDD" id="cd03794">
    <property type="entry name" value="GT4_WbuB-like"/>
    <property type="match status" value="1"/>
</dbReference>
<dbReference type="PANTHER" id="PTHR45947:SF3">
    <property type="entry name" value="SULFOQUINOVOSYL TRANSFERASE SQD2"/>
    <property type="match status" value="1"/>
</dbReference>
<feature type="domain" description="Glycosyltransferase subfamily 4-like N-terminal" evidence="2">
    <location>
        <begin position="20"/>
        <end position="203"/>
    </location>
</feature>
<dbReference type="Pfam" id="PF13579">
    <property type="entry name" value="Glyco_trans_4_4"/>
    <property type="match status" value="1"/>
</dbReference>
<dbReference type="PANTHER" id="PTHR45947">
    <property type="entry name" value="SULFOQUINOVOSYL TRANSFERASE SQD2"/>
    <property type="match status" value="1"/>
</dbReference>
<evidence type="ECO:0000313" key="4">
    <source>
        <dbReference type="Proteomes" id="UP000192527"/>
    </source>
</evidence>
<dbReference type="AlphaFoldDB" id="A0A1W6A0U3"/>
<dbReference type="Proteomes" id="UP000192527">
    <property type="component" value="Chromosome"/>
</dbReference>
<dbReference type="STRING" id="402384.HM131_05040"/>
<evidence type="ECO:0000313" key="3">
    <source>
        <dbReference type="EMBL" id="ARI79117.1"/>
    </source>
</evidence>
<dbReference type="SUPFAM" id="SSF53756">
    <property type="entry name" value="UDP-Glycosyltransferase/glycogen phosphorylase"/>
    <property type="match status" value="1"/>
</dbReference>
<dbReference type="Pfam" id="PF00534">
    <property type="entry name" value="Glycos_transf_1"/>
    <property type="match status" value="1"/>
</dbReference>
<proteinExistence type="predicted"/>
<keyword evidence="3" id="KW-0808">Transferase</keyword>
<evidence type="ECO:0000259" key="2">
    <source>
        <dbReference type="Pfam" id="PF13579"/>
    </source>
</evidence>
<evidence type="ECO:0000259" key="1">
    <source>
        <dbReference type="Pfam" id="PF00534"/>
    </source>
</evidence>
<dbReference type="KEGG" id="hmn:HM131_05040"/>
<accession>A0A1W6A0U3</accession>
<dbReference type="EMBL" id="CP020772">
    <property type="protein sequence ID" value="ARI79117.1"/>
    <property type="molecule type" value="Genomic_DNA"/>
</dbReference>
<feature type="domain" description="Glycosyl transferase family 1" evidence="1">
    <location>
        <begin position="207"/>
        <end position="376"/>
    </location>
</feature>
<reference evidence="3 4" key="1">
    <citation type="submission" date="2017-04" db="EMBL/GenBank/DDBJ databases">
        <title>The whole genome sequencing and assembly of Halobacillus mangrovi strain.</title>
        <authorList>
            <person name="Lee S.-J."/>
            <person name="Park M.-K."/>
            <person name="Kim J.-Y."/>
            <person name="Lee Y.-J."/>
            <person name="Yi H."/>
            <person name="Bahn Y.-S."/>
            <person name="Kim J.F."/>
            <person name="Lee D.-W."/>
        </authorList>
    </citation>
    <scope>NUCLEOTIDE SEQUENCE [LARGE SCALE GENOMIC DNA]</scope>
    <source>
        <strain evidence="3 4">KTB 131</strain>
    </source>
</reference>
<name>A0A1W6A0U3_9BACI</name>
<keyword evidence="4" id="KW-1185">Reference proteome</keyword>
<dbReference type="InterPro" id="IPR001296">
    <property type="entry name" value="Glyco_trans_1"/>
</dbReference>
<gene>
    <name evidence="3" type="ORF">HM131_05040</name>
</gene>
<organism evidence="3 4">
    <name type="scientific">Halobacillus mangrovi</name>
    <dbReference type="NCBI Taxonomy" id="402384"/>
    <lineage>
        <taxon>Bacteria</taxon>
        <taxon>Bacillati</taxon>
        <taxon>Bacillota</taxon>
        <taxon>Bacilli</taxon>
        <taxon>Bacillales</taxon>
        <taxon>Bacillaceae</taxon>
        <taxon>Halobacillus</taxon>
    </lineage>
</organism>
<dbReference type="Gene3D" id="3.40.50.2000">
    <property type="entry name" value="Glycogen Phosphorylase B"/>
    <property type="match status" value="2"/>
</dbReference>
<dbReference type="OrthoDB" id="9811902at2"/>
<dbReference type="InterPro" id="IPR028098">
    <property type="entry name" value="Glyco_trans_4-like_N"/>
</dbReference>
<dbReference type="RefSeq" id="WP_085031807.1">
    <property type="nucleotide sequence ID" value="NZ_CP020772.1"/>
</dbReference>
<sequence length="411" mass="47640">MTKKILIVSQNFYPEIGSAGNRIKNIYLLLKESGYDVDVLTTDPTYPNRKFYEDESFWDHEELNETSDVTRIKIRNRKYSRSFSNRLYYYLEMASKMVGNIFRSKKKYDYVFTTSPPIFIAVVGLLAKYKFGAKLILDIRDLWPDSLKGVGVFNYPFIINFFHKIEKVLYRKANEIIVNSKGFIDHITDQEENVQEKMTYVPNAAREHEISQSKSDSESFKAIYAGNLGLAQDNEMLLHLAERMKERNVKLTIMGYGYYSHNLKDEMEGRGLDNVNFVHPRTRNECFKLISEHQVGIVTLVDKDVFKTVLPGKIIDYMTCGVPIVGSVAGFSKQVIEDEDAGFVSETKDADDLIVYVDRLKNDALLQKRMSKNGTKYVREHFLWENNIQSLLSLMEARKEKVPNKLRKVEL</sequence>
<protein>
    <submittedName>
        <fullName evidence="3">Glycosyltransferase WbuB</fullName>
    </submittedName>
</protein>
<dbReference type="InterPro" id="IPR050194">
    <property type="entry name" value="Glycosyltransferase_grp1"/>
</dbReference>